<dbReference type="OrthoDB" id="9800872at2"/>
<sequence length="115" mass="13052">MINEPIPQITVEELAIRLADRDPDLQLIDVREPNEIEIAYIEGFTVLPLSEFSQWSPQINTQFNPSGETLVLCHHGMRSAQMCQWLRNAGFTNVKNIVGGIDAYSLLIDPNIPRY</sequence>
<proteinExistence type="predicted"/>
<protein>
    <submittedName>
        <fullName evidence="2">Rhodanese domain protein</fullName>
    </submittedName>
</protein>
<dbReference type="KEGG" id="cyc:PCC7424_1161"/>
<feature type="domain" description="Rhodanese" evidence="1">
    <location>
        <begin position="21"/>
        <end position="113"/>
    </location>
</feature>
<evidence type="ECO:0000313" key="3">
    <source>
        <dbReference type="Proteomes" id="UP000002384"/>
    </source>
</evidence>
<dbReference type="AlphaFoldDB" id="B7K744"/>
<dbReference type="EMBL" id="CP001291">
    <property type="protein sequence ID" value="ACK69612.1"/>
    <property type="molecule type" value="Genomic_DNA"/>
</dbReference>
<dbReference type="STRING" id="65393.PCC7424_1161"/>
<dbReference type="PANTHER" id="PTHR43629">
    <property type="entry name" value="PEPTIDYL-PROLYL CIS-TRANS ISOMERASE"/>
    <property type="match status" value="1"/>
</dbReference>
<dbReference type="HOGENOM" id="CLU_089574_13_3_3"/>
<dbReference type="SMART" id="SM00450">
    <property type="entry name" value="RHOD"/>
    <property type="match status" value="1"/>
</dbReference>
<dbReference type="InterPro" id="IPR052204">
    <property type="entry name" value="PpiC/parvulin_rotamase"/>
</dbReference>
<dbReference type="SUPFAM" id="SSF52821">
    <property type="entry name" value="Rhodanese/Cell cycle control phosphatase"/>
    <property type="match status" value="1"/>
</dbReference>
<dbReference type="PANTHER" id="PTHR43629:SF2">
    <property type="entry name" value="RHODANESE-LIKE_PPIC DOMAIN-CONTAINING PROTEIN 12, CHLOROPLASTIC"/>
    <property type="match status" value="1"/>
</dbReference>
<gene>
    <name evidence="2" type="ordered locus">PCC7424_1161</name>
</gene>
<dbReference type="InterPro" id="IPR001763">
    <property type="entry name" value="Rhodanese-like_dom"/>
</dbReference>
<dbReference type="InterPro" id="IPR036873">
    <property type="entry name" value="Rhodanese-like_dom_sf"/>
</dbReference>
<evidence type="ECO:0000313" key="2">
    <source>
        <dbReference type="EMBL" id="ACK69612.1"/>
    </source>
</evidence>
<evidence type="ECO:0000259" key="1">
    <source>
        <dbReference type="PROSITE" id="PS50206"/>
    </source>
</evidence>
<keyword evidence="3" id="KW-1185">Reference proteome</keyword>
<organism evidence="2 3">
    <name type="scientific">Gloeothece citriformis (strain PCC 7424)</name>
    <name type="common">Cyanothece sp. (strain PCC 7424)</name>
    <dbReference type="NCBI Taxonomy" id="65393"/>
    <lineage>
        <taxon>Bacteria</taxon>
        <taxon>Bacillati</taxon>
        <taxon>Cyanobacteriota</taxon>
        <taxon>Cyanophyceae</taxon>
        <taxon>Oscillatoriophycideae</taxon>
        <taxon>Chroococcales</taxon>
        <taxon>Aphanothecaceae</taxon>
        <taxon>Gloeothece</taxon>
        <taxon>Gloeothece citriformis</taxon>
    </lineage>
</organism>
<dbReference type="PROSITE" id="PS50206">
    <property type="entry name" value="RHODANESE_3"/>
    <property type="match status" value="1"/>
</dbReference>
<dbReference type="Proteomes" id="UP000002384">
    <property type="component" value="Chromosome"/>
</dbReference>
<reference evidence="3" key="1">
    <citation type="journal article" date="2011" name="MBio">
        <title>Novel metabolic attributes of the genus Cyanothece, comprising a group of unicellular nitrogen-fixing Cyanobacteria.</title>
        <authorList>
            <person name="Bandyopadhyay A."/>
            <person name="Elvitigala T."/>
            <person name="Welsh E."/>
            <person name="Stockel J."/>
            <person name="Liberton M."/>
            <person name="Min H."/>
            <person name="Sherman L.A."/>
            <person name="Pakrasi H.B."/>
        </authorList>
    </citation>
    <scope>NUCLEOTIDE SEQUENCE [LARGE SCALE GENOMIC DNA]</scope>
    <source>
        <strain evidence="3">PCC 7424</strain>
    </source>
</reference>
<dbReference type="Gene3D" id="3.40.250.10">
    <property type="entry name" value="Rhodanese-like domain"/>
    <property type="match status" value="1"/>
</dbReference>
<accession>B7K744</accession>
<name>B7K744_GLOC7</name>
<dbReference type="eggNOG" id="COG0607">
    <property type="taxonomic scope" value="Bacteria"/>
</dbReference>
<dbReference type="RefSeq" id="WP_012598558.1">
    <property type="nucleotide sequence ID" value="NC_011729.1"/>
</dbReference>
<dbReference type="Pfam" id="PF00581">
    <property type="entry name" value="Rhodanese"/>
    <property type="match status" value="1"/>
</dbReference>